<evidence type="ECO:0000256" key="9">
    <source>
        <dbReference type="ARBA" id="ARBA00049563"/>
    </source>
</evidence>
<evidence type="ECO:0000256" key="13">
    <source>
        <dbReference type="RuleBase" id="RU003785"/>
    </source>
</evidence>
<dbReference type="Gene3D" id="1.10.20.140">
    <property type="match status" value="1"/>
</dbReference>
<dbReference type="EC" id="2.5.1.75" evidence="10"/>
<comment type="caution">
    <text evidence="10">Lacks conserved residue(s) required for the propagation of feature annotation.</text>
</comment>
<gene>
    <name evidence="10" type="primary">miaA</name>
    <name evidence="14" type="ORF">PSSU_1509</name>
</gene>
<dbReference type="Proteomes" id="UP000216454">
    <property type="component" value="Unassembled WGS sequence"/>
</dbReference>
<comment type="cofactor">
    <cofactor evidence="1 10">
        <name>Mg(2+)</name>
        <dbReference type="ChEBI" id="CHEBI:18420"/>
    </cofactor>
</comment>
<dbReference type="RefSeq" id="WP_094691796.1">
    <property type="nucleotide sequence ID" value="NZ_MWWQ01000014.1"/>
</dbReference>
<dbReference type="HAMAP" id="MF_00185">
    <property type="entry name" value="IPP_trans"/>
    <property type="match status" value="1"/>
</dbReference>
<comment type="similarity">
    <text evidence="3 10 13">Belongs to the IPP transferase family.</text>
</comment>
<dbReference type="Gene3D" id="3.40.50.300">
    <property type="entry name" value="P-loop containing nucleotide triphosphate hydrolases"/>
    <property type="match status" value="1"/>
</dbReference>
<evidence type="ECO:0000256" key="11">
    <source>
        <dbReference type="RuleBase" id="RU003783"/>
    </source>
</evidence>
<evidence type="ECO:0000256" key="10">
    <source>
        <dbReference type="HAMAP-Rule" id="MF_00185"/>
    </source>
</evidence>
<dbReference type="GO" id="GO:0005524">
    <property type="term" value="F:ATP binding"/>
    <property type="evidence" value="ECO:0007669"/>
    <property type="project" value="UniProtKB-UniRule"/>
</dbReference>
<evidence type="ECO:0000256" key="2">
    <source>
        <dbReference type="ARBA" id="ARBA00003213"/>
    </source>
</evidence>
<name>A0A261ES71_9BIFI</name>
<protein>
    <recommendedName>
        <fullName evidence="10">tRNA dimethylallyltransferase</fullName>
        <ecNumber evidence="10">2.5.1.75</ecNumber>
    </recommendedName>
    <alternativeName>
        <fullName evidence="10">Dimethylallyl diphosphate:tRNA dimethylallyltransferase</fullName>
        <shortName evidence="10">DMAPP:tRNA dimethylallyltransferase</shortName>
        <shortName evidence="10">DMATase</shortName>
    </alternativeName>
    <alternativeName>
        <fullName evidence="10">Isopentenyl-diphosphate:tRNA isopentenyltransferase</fullName>
        <shortName evidence="10">IPP transferase</shortName>
        <shortName evidence="10">IPPT</shortName>
        <shortName evidence="10">IPTase</shortName>
    </alternativeName>
</protein>
<accession>A0A261ES71</accession>
<evidence type="ECO:0000256" key="7">
    <source>
        <dbReference type="ARBA" id="ARBA00022840"/>
    </source>
</evidence>
<keyword evidence="15" id="KW-1185">Reference proteome</keyword>
<keyword evidence="8 10" id="KW-0460">Magnesium</keyword>
<proteinExistence type="inferred from homology"/>
<dbReference type="InterPro" id="IPR039657">
    <property type="entry name" value="Dimethylallyltransferase"/>
</dbReference>
<dbReference type="OrthoDB" id="9776390at2"/>
<dbReference type="GO" id="GO:0006400">
    <property type="term" value="P:tRNA modification"/>
    <property type="evidence" value="ECO:0007669"/>
    <property type="project" value="TreeGrafter"/>
</dbReference>
<evidence type="ECO:0000256" key="8">
    <source>
        <dbReference type="ARBA" id="ARBA00022842"/>
    </source>
</evidence>
<feature type="binding site" evidence="10">
    <location>
        <begin position="31"/>
        <end position="38"/>
    </location>
    <ligand>
        <name>ATP</name>
        <dbReference type="ChEBI" id="CHEBI:30616"/>
    </ligand>
</feature>
<evidence type="ECO:0000256" key="12">
    <source>
        <dbReference type="RuleBase" id="RU003784"/>
    </source>
</evidence>
<evidence type="ECO:0000313" key="15">
    <source>
        <dbReference type="Proteomes" id="UP000216454"/>
    </source>
</evidence>
<dbReference type="InterPro" id="IPR018022">
    <property type="entry name" value="IPT"/>
</dbReference>
<dbReference type="AlphaFoldDB" id="A0A261ES71"/>
<dbReference type="SUPFAM" id="SSF52540">
    <property type="entry name" value="P-loop containing nucleoside triphosphate hydrolases"/>
    <property type="match status" value="2"/>
</dbReference>
<reference evidence="14 15" key="1">
    <citation type="journal article" date="2017" name="BMC Genomics">
        <title>Comparative genomic and phylogenomic analyses of the Bifidobacteriaceae family.</title>
        <authorList>
            <person name="Lugli G.A."/>
            <person name="Milani C."/>
            <person name="Turroni F."/>
            <person name="Duranti S."/>
            <person name="Mancabelli L."/>
            <person name="Mangifesta M."/>
            <person name="Ferrario C."/>
            <person name="Modesto M."/>
            <person name="Mattarelli P."/>
            <person name="Jiri K."/>
            <person name="van Sinderen D."/>
            <person name="Ventura M."/>
        </authorList>
    </citation>
    <scope>NUCLEOTIDE SEQUENCE [LARGE SCALE GENOMIC DNA]</scope>
    <source>
        <strain evidence="14 15">DSM 24744</strain>
    </source>
</reference>
<dbReference type="EMBL" id="MWWQ01000014">
    <property type="protein sequence ID" value="OZG49685.1"/>
    <property type="molecule type" value="Genomic_DNA"/>
</dbReference>
<organism evidence="14 15">
    <name type="scientific">Pseudoscardovia suis</name>
    <dbReference type="NCBI Taxonomy" id="987063"/>
    <lineage>
        <taxon>Bacteria</taxon>
        <taxon>Bacillati</taxon>
        <taxon>Actinomycetota</taxon>
        <taxon>Actinomycetes</taxon>
        <taxon>Bifidobacteriales</taxon>
        <taxon>Bifidobacteriaceae</taxon>
        <taxon>Pseudoscardovia</taxon>
    </lineage>
</organism>
<evidence type="ECO:0000256" key="1">
    <source>
        <dbReference type="ARBA" id="ARBA00001946"/>
    </source>
</evidence>
<feature type="binding site" evidence="10">
    <location>
        <begin position="33"/>
        <end position="38"/>
    </location>
    <ligand>
        <name>substrate</name>
    </ligand>
</feature>
<dbReference type="NCBIfam" id="TIGR00174">
    <property type="entry name" value="miaA"/>
    <property type="match status" value="1"/>
</dbReference>
<keyword evidence="5 10" id="KW-0819">tRNA processing</keyword>
<comment type="catalytic activity">
    <reaction evidence="9 10 11">
        <text>adenosine(37) in tRNA + dimethylallyl diphosphate = N(6)-dimethylallyladenosine(37) in tRNA + diphosphate</text>
        <dbReference type="Rhea" id="RHEA:26482"/>
        <dbReference type="Rhea" id="RHEA-COMP:10162"/>
        <dbReference type="Rhea" id="RHEA-COMP:10375"/>
        <dbReference type="ChEBI" id="CHEBI:33019"/>
        <dbReference type="ChEBI" id="CHEBI:57623"/>
        <dbReference type="ChEBI" id="CHEBI:74411"/>
        <dbReference type="ChEBI" id="CHEBI:74415"/>
        <dbReference type="EC" id="2.5.1.75"/>
    </reaction>
</comment>
<sequence length="359" mass="39677">MPSVTDANPITAVGSAASAGPSGRRVVSIVGPTASGKTSLGIALAKALEQADGTPCEIVNADAYQMYRGMDIGTAKPTAAERAQVSHHLLDCMDPQDTMSVALFQQMARQCISQLQDRGVRPILVGGSGLYARAAIDDISFPPTDPQVRERLERQADEIGGQAMFDELQRRDPEAAEHMDPHNTRRTVRALEVIELTGRPYSSMLPRYRYVIPSVQIGLDMPREQLDERIDARTQQMRDEGFVDEVVRMRPRLGPTAARALGYQQIADYLDGLMSEDEAFADIAQHTKRLARKQMGWFGRDPRIHWLTAASEGLVERAVQIVHHADAGDYDAIDSQADEYVQHHLGQLHTTRLQARVQS</sequence>
<comment type="subunit">
    <text evidence="10">Monomer.</text>
</comment>
<dbReference type="PANTHER" id="PTHR11088">
    <property type="entry name" value="TRNA DIMETHYLALLYLTRANSFERASE"/>
    <property type="match status" value="1"/>
</dbReference>
<dbReference type="InterPro" id="IPR027417">
    <property type="entry name" value="P-loop_NTPase"/>
</dbReference>
<dbReference type="PANTHER" id="PTHR11088:SF60">
    <property type="entry name" value="TRNA DIMETHYLALLYLTRANSFERASE"/>
    <property type="match status" value="1"/>
</dbReference>
<evidence type="ECO:0000256" key="4">
    <source>
        <dbReference type="ARBA" id="ARBA00022679"/>
    </source>
</evidence>
<comment type="caution">
    <text evidence="14">The sequence shown here is derived from an EMBL/GenBank/DDBJ whole genome shotgun (WGS) entry which is preliminary data.</text>
</comment>
<keyword evidence="4 10" id="KW-0808">Transferase</keyword>
<feature type="site" description="Interaction with substrate tRNA" evidence="10">
    <location>
        <position position="149"/>
    </location>
</feature>
<evidence type="ECO:0000256" key="5">
    <source>
        <dbReference type="ARBA" id="ARBA00022694"/>
    </source>
</evidence>
<evidence type="ECO:0000313" key="14">
    <source>
        <dbReference type="EMBL" id="OZG49685.1"/>
    </source>
</evidence>
<keyword evidence="6 10" id="KW-0547">Nucleotide-binding</keyword>
<dbReference type="GO" id="GO:0052381">
    <property type="term" value="F:tRNA dimethylallyltransferase activity"/>
    <property type="evidence" value="ECO:0007669"/>
    <property type="project" value="UniProtKB-UniRule"/>
</dbReference>
<feature type="site" description="Interaction with substrate tRNA" evidence="10">
    <location>
        <position position="128"/>
    </location>
</feature>
<comment type="function">
    <text evidence="2 10 12">Catalyzes the transfer of a dimethylallyl group onto the adenine at position 37 in tRNAs that read codons beginning with uridine, leading to the formation of N6-(dimethylallyl)adenosine (i(6)A).</text>
</comment>
<evidence type="ECO:0000256" key="3">
    <source>
        <dbReference type="ARBA" id="ARBA00005842"/>
    </source>
</evidence>
<dbReference type="FunFam" id="1.10.20.140:FF:000001">
    <property type="entry name" value="tRNA dimethylallyltransferase"/>
    <property type="match status" value="1"/>
</dbReference>
<dbReference type="Pfam" id="PF01715">
    <property type="entry name" value="IPPT"/>
    <property type="match status" value="1"/>
</dbReference>
<evidence type="ECO:0000256" key="6">
    <source>
        <dbReference type="ARBA" id="ARBA00022741"/>
    </source>
</evidence>
<keyword evidence="7 10" id="KW-0067">ATP-binding</keyword>